<organism evidence="1 2">
    <name type="scientific">Calothrix parasitica NIES-267</name>
    <dbReference type="NCBI Taxonomy" id="1973488"/>
    <lineage>
        <taxon>Bacteria</taxon>
        <taxon>Bacillati</taxon>
        <taxon>Cyanobacteriota</taxon>
        <taxon>Cyanophyceae</taxon>
        <taxon>Nostocales</taxon>
        <taxon>Calotrichaceae</taxon>
        <taxon>Calothrix</taxon>
    </lineage>
</organism>
<gene>
    <name evidence="1" type="ORF">NIES267_41720</name>
</gene>
<dbReference type="EMBL" id="AP018227">
    <property type="protein sequence ID" value="BAY84676.1"/>
    <property type="molecule type" value="Genomic_DNA"/>
</dbReference>
<dbReference type="Proteomes" id="UP000218418">
    <property type="component" value="Chromosome"/>
</dbReference>
<evidence type="ECO:0000313" key="2">
    <source>
        <dbReference type="Proteomes" id="UP000218418"/>
    </source>
</evidence>
<proteinExistence type="predicted"/>
<name>A0A1Z4LTV1_9CYAN</name>
<protein>
    <submittedName>
        <fullName evidence="1">Uncharacterized protein</fullName>
    </submittedName>
</protein>
<accession>A0A1Z4LTV1</accession>
<sequence>MPLNTVCSFVKTTPQNIAEATAKITKIHKSTLGEDEQPKIVQVNCKTGEGIDRLFEESREILGLEKGKLFQVLIDYQNQKTPRAYTTQVMSETLKLCADVACQKPVKITIKLSGKPASSFGISLATHY</sequence>
<evidence type="ECO:0000313" key="1">
    <source>
        <dbReference type="EMBL" id="BAY84676.1"/>
    </source>
</evidence>
<reference evidence="1 2" key="1">
    <citation type="submission" date="2017-06" db="EMBL/GenBank/DDBJ databases">
        <title>Genome sequencing of cyanobaciteial culture collection at National Institute for Environmental Studies (NIES).</title>
        <authorList>
            <person name="Hirose Y."/>
            <person name="Shimura Y."/>
            <person name="Fujisawa T."/>
            <person name="Nakamura Y."/>
            <person name="Kawachi M."/>
        </authorList>
    </citation>
    <scope>NUCLEOTIDE SEQUENCE [LARGE SCALE GENOMIC DNA]</scope>
    <source>
        <strain evidence="1 2">NIES-267</strain>
    </source>
</reference>
<keyword evidence="2" id="KW-1185">Reference proteome</keyword>
<dbReference type="AlphaFoldDB" id="A0A1Z4LTV1"/>